<organism evidence="1 2">
    <name type="scientific">Hibiscus sabdariffa</name>
    <name type="common">roselle</name>
    <dbReference type="NCBI Taxonomy" id="183260"/>
    <lineage>
        <taxon>Eukaryota</taxon>
        <taxon>Viridiplantae</taxon>
        <taxon>Streptophyta</taxon>
        <taxon>Embryophyta</taxon>
        <taxon>Tracheophyta</taxon>
        <taxon>Spermatophyta</taxon>
        <taxon>Magnoliopsida</taxon>
        <taxon>eudicotyledons</taxon>
        <taxon>Gunneridae</taxon>
        <taxon>Pentapetalae</taxon>
        <taxon>rosids</taxon>
        <taxon>malvids</taxon>
        <taxon>Malvales</taxon>
        <taxon>Malvaceae</taxon>
        <taxon>Malvoideae</taxon>
        <taxon>Hibiscus</taxon>
    </lineage>
</organism>
<dbReference type="EMBL" id="JBBPBN010000031">
    <property type="protein sequence ID" value="KAK9004366.1"/>
    <property type="molecule type" value="Genomic_DNA"/>
</dbReference>
<comment type="caution">
    <text evidence="1">The sequence shown here is derived from an EMBL/GenBank/DDBJ whole genome shotgun (WGS) entry which is preliminary data.</text>
</comment>
<evidence type="ECO:0008006" key="3">
    <source>
        <dbReference type="Google" id="ProtNLM"/>
    </source>
</evidence>
<proteinExistence type="predicted"/>
<evidence type="ECO:0000313" key="1">
    <source>
        <dbReference type="EMBL" id="KAK9004366.1"/>
    </source>
</evidence>
<gene>
    <name evidence="1" type="ORF">V6N11_002168</name>
</gene>
<dbReference type="Proteomes" id="UP001396334">
    <property type="component" value="Unassembled WGS sequence"/>
</dbReference>
<reference evidence="1 2" key="1">
    <citation type="journal article" date="2024" name="G3 (Bethesda)">
        <title>Genome assembly of Hibiscus sabdariffa L. provides insights into metabolisms of medicinal natural products.</title>
        <authorList>
            <person name="Kim T."/>
        </authorList>
    </citation>
    <scope>NUCLEOTIDE SEQUENCE [LARGE SCALE GENOMIC DNA]</scope>
    <source>
        <strain evidence="1">TK-2024</strain>
        <tissue evidence="1">Old leaves</tissue>
    </source>
</reference>
<name>A0ABR2QUH0_9ROSI</name>
<accession>A0ABR2QUH0</accession>
<evidence type="ECO:0000313" key="2">
    <source>
        <dbReference type="Proteomes" id="UP001396334"/>
    </source>
</evidence>
<sequence>MICCWVRAWAYSSRITTGSGPGCARCCSGTGGSMVVKRCPMGLVRSWFEGMGRLKAMRVMMVEAQVWVLNLGVDVSRF</sequence>
<protein>
    <recommendedName>
        <fullName evidence="3">Secreted protein</fullName>
    </recommendedName>
</protein>
<keyword evidence="2" id="KW-1185">Reference proteome</keyword>